<evidence type="ECO:0000259" key="6">
    <source>
        <dbReference type="SMART" id="SM01360"/>
    </source>
</evidence>
<dbReference type="SUPFAM" id="SSF48239">
    <property type="entry name" value="Terpenoid cyclases/Protein prenyltransferases"/>
    <property type="match status" value="1"/>
</dbReference>
<dbReference type="Gene3D" id="2.60.120.1540">
    <property type="match status" value="1"/>
</dbReference>
<dbReference type="VEuPathDB" id="VectorBase:ASIS010829"/>
<dbReference type="OMA" id="DQEATAY"/>
<dbReference type="Pfam" id="PF17789">
    <property type="entry name" value="MG4"/>
    <property type="match status" value="1"/>
</dbReference>
<dbReference type="EnsemblMetazoa" id="ASIC013606-RA">
    <property type="protein sequence ID" value="ASIC013606-PA"/>
    <property type="gene ID" value="ASIC013606"/>
</dbReference>
<dbReference type="GO" id="GO:0005615">
    <property type="term" value="C:extracellular space"/>
    <property type="evidence" value="ECO:0007669"/>
    <property type="project" value="InterPro"/>
</dbReference>
<dbReference type="Pfam" id="PF07703">
    <property type="entry name" value="A2M_BRD"/>
    <property type="match status" value="1"/>
</dbReference>
<proteinExistence type="predicted"/>
<dbReference type="AlphaFoldDB" id="A0A084W5X1"/>
<dbReference type="Gene3D" id="2.20.130.20">
    <property type="match status" value="1"/>
</dbReference>
<dbReference type="InterPro" id="IPR050473">
    <property type="entry name" value="A2M/Complement_sys"/>
</dbReference>
<dbReference type="OrthoDB" id="9998011at2759"/>
<organism evidence="7">
    <name type="scientific">Anopheles sinensis</name>
    <name type="common">Mosquito</name>
    <dbReference type="NCBI Taxonomy" id="74873"/>
    <lineage>
        <taxon>Eukaryota</taxon>
        <taxon>Metazoa</taxon>
        <taxon>Ecdysozoa</taxon>
        <taxon>Arthropoda</taxon>
        <taxon>Hexapoda</taxon>
        <taxon>Insecta</taxon>
        <taxon>Pterygota</taxon>
        <taxon>Neoptera</taxon>
        <taxon>Endopterygota</taxon>
        <taxon>Diptera</taxon>
        <taxon>Nematocera</taxon>
        <taxon>Culicoidea</taxon>
        <taxon>Culicidae</taxon>
        <taxon>Anophelinae</taxon>
        <taxon>Anopheles</taxon>
    </lineage>
</organism>
<dbReference type="GO" id="GO:0004866">
    <property type="term" value="F:endopeptidase inhibitor activity"/>
    <property type="evidence" value="ECO:0007669"/>
    <property type="project" value="InterPro"/>
</dbReference>
<dbReference type="Gene3D" id="2.60.40.10">
    <property type="entry name" value="Immunoglobulins"/>
    <property type="match status" value="1"/>
</dbReference>
<dbReference type="EMBL" id="ATLV01020705">
    <property type="status" value="NOT_ANNOTATED_CDS"/>
    <property type="molecule type" value="Genomic_DNA"/>
</dbReference>
<dbReference type="InterPro" id="IPR011626">
    <property type="entry name" value="Alpha-macroglobulin_TED"/>
</dbReference>
<dbReference type="EMBL" id="KE525305">
    <property type="protein sequence ID" value="KFB45615.1"/>
    <property type="molecule type" value="Genomic_DNA"/>
</dbReference>
<gene>
    <name evidence="7" type="ORF">ZHAS_00013606</name>
</gene>
<sequence>MLLVLLAVCLLSGFPHDCAGQRYAIVAPHTVRPHSTYEVLVTNLAEQVQQFRCEIVDSQDVPVRTQSVRVDPQQIAQADINIGALEEGKYQLRVWNEHLEKLLNATSLMYSSKSYTVLFQTDKPEYKPGDKVQFRVLFLFPNLRPVLRDVAPSVFITDPSGYRIQKWTDVSLLNDSFRVAEYILPVFKVELTSIPKSFHCDQQNMELRLAARYMGGGMVHGNATIVARANYNNYPSQTKERNVWFDVEVMDSLTGVSYNLTKKFKVYSILYNMDIIDEFEGFYPGLPINLKVRLSEADGSAVPNETVTIVYKVINNDQDMDDGIRNREQLKANSNGIVHLRINTTEETNSVHVEGYYKNITIPLLYAEPLYLEKGVKFLTAYVRRAFHTVNGNITINLDSNVSVRRIYYIGYCQGIVCTKGAIESKNAKKHHVLVIPTNSKMPPNMKLMVFSVLEDGEILSYPVIVQFKSVGSDAFKVTWTQDQPGRYRFGIRAENGAYVGLLGVDQGITLRPSSNNDITLRKIESMEKDAEDSMVLWSVHDSFGVGATLLTDGYLTDVGSVHHGPGGGIGGNARNSLDEDIRQDFPETWIWESLTITDGNGTLVKRIPDTITTWVVTGFAVGQEHGLVVLKEPLRINNAKEVYAQLHAPASIKQFEVVDAVCLIHNNGNDTTVNVEVSPNLETKRSLFLRNGESRRIPFKLSAKTVGVLTIDVVVKTRKGVIIDTTRQSIAVHPAGEEKVAEDVRYVNFANFNNTSFSMTVKQLKLPTSCNAREIQFSVIGTLINLNPYDLESMVAASYGNGGENLLFLQTAIAVYEYLNKTETLSRGKRQKLIGYIEVAYQQHLRFRLNDGSFSMFGTVRKCSSIWLTAATVETLLKARTYLAVDKSVIDEGLSWLVAQSQDDGTFKENCPIVYPHIQSTGGKELSLASSVLLAFVGYQYSEQYADLISKTDSLLKREPIEDVYVLAKTAYLLKNDRTILKKLNGKMVKQGSYSFWRVSNRSQPTASENTRNQGATAYALLANLNQYKLVLSIDDMLRVAQWIQQNMFASDLRKTSFEKIVALEALKILHDRLPTMIPNMNVQVLERSLQINGKNRELLQTIKLPIATLDVKVSVKGTGFAMFKLSYRCTVPPMSARAGKKLPSGRTDPVEVDIIKLKQHNLMQTQWNICATFSAFFSQSPFCRFNIYLPTGLHLVEQSNAFYNRTSSAISQDGDTRLELVYNVKKFPSICFPVTALTYYHLVHLTSGIVELCPMDGTGNT</sequence>
<dbReference type="Proteomes" id="UP000030765">
    <property type="component" value="Unassembled WGS sequence"/>
</dbReference>
<keyword evidence="4" id="KW-0882">Thioester bond</keyword>
<dbReference type="InterPro" id="IPR013783">
    <property type="entry name" value="Ig-like_fold"/>
</dbReference>
<name>A0A084W5X1_ANOSI</name>
<dbReference type="InterPro" id="IPR008930">
    <property type="entry name" value="Terpenoid_cyclase/PrenylTrfase"/>
</dbReference>
<feature type="signal peptide" evidence="5">
    <location>
        <begin position="1"/>
        <end position="20"/>
    </location>
</feature>
<dbReference type="Pfam" id="PF17791">
    <property type="entry name" value="MG3"/>
    <property type="match status" value="1"/>
</dbReference>
<dbReference type="InterPro" id="IPR001599">
    <property type="entry name" value="Macroglobln_a2"/>
</dbReference>
<evidence type="ECO:0000256" key="2">
    <source>
        <dbReference type="ARBA" id="ARBA00022525"/>
    </source>
</evidence>
<evidence type="ECO:0000256" key="5">
    <source>
        <dbReference type="SAM" id="SignalP"/>
    </source>
</evidence>
<accession>A0A084W5X1</accession>
<dbReference type="Gene3D" id="2.60.40.1930">
    <property type="match status" value="2"/>
</dbReference>
<evidence type="ECO:0000313" key="8">
    <source>
        <dbReference type="EnsemblMetazoa" id="ASIC013606-PA"/>
    </source>
</evidence>
<dbReference type="InterPro" id="IPR041555">
    <property type="entry name" value="MG3"/>
</dbReference>
<dbReference type="InterPro" id="IPR040839">
    <property type="entry name" value="MG4"/>
</dbReference>
<evidence type="ECO:0000313" key="9">
    <source>
        <dbReference type="Proteomes" id="UP000030765"/>
    </source>
</evidence>
<comment type="subcellular location">
    <subcellularLocation>
        <location evidence="1">Secreted</location>
    </subcellularLocation>
</comment>
<dbReference type="SMART" id="SM01360">
    <property type="entry name" value="A2M"/>
    <property type="match status" value="1"/>
</dbReference>
<feature type="domain" description="Alpha-2-macroglobulin" evidence="6">
    <location>
        <begin position="589"/>
        <end position="680"/>
    </location>
</feature>
<dbReference type="Gene3D" id="1.50.10.20">
    <property type="match status" value="1"/>
</dbReference>
<dbReference type="Pfam" id="PF07678">
    <property type="entry name" value="TED_complement"/>
    <property type="match status" value="1"/>
</dbReference>
<dbReference type="Gene3D" id="2.60.40.2950">
    <property type="match status" value="1"/>
</dbReference>
<dbReference type="PANTHER" id="PTHR11412">
    <property type="entry name" value="MACROGLOBULIN / COMPLEMENT"/>
    <property type="match status" value="1"/>
</dbReference>
<dbReference type="VEuPathDB" id="VectorBase:ASIC013606"/>
<evidence type="ECO:0000256" key="4">
    <source>
        <dbReference type="ARBA" id="ARBA00022966"/>
    </source>
</evidence>
<dbReference type="PANTHER" id="PTHR11412:SF136">
    <property type="entry name" value="CD109 ANTIGEN"/>
    <property type="match status" value="1"/>
</dbReference>
<reference evidence="7 9" key="1">
    <citation type="journal article" date="2014" name="BMC Genomics">
        <title>Genome sequence of Anopheles sinensis provides insight into genetics basis of mosquito competence for malaria parasites.</title>
        <authorList>
            <person name="Zhou D."/>
            <person name="Zhang D."/>
            <person name="Ding G."/>
            <person name="Shi L."/>
            <person name="Hou Q."/>
            <person name="Ye Y."/>
            <person name="Xu Y."/>
            <person name="Zhou H."/>
            <person name="Xiong C."/>
            <person name="Li S."/>
            <person name="Yu J."/>
            <person name="Hong S."/>
            <person name="Yu X."/>
            <person name="Zou P."/>
            <person name="Chen C."/>
            <person name="Chang X."/>
            <person name="Wang W."/>
            <person name="Lv Y."/>
            <person name="Sun Y."/>
            <person name="Ma L."/>
            <person name="Shen B."/>
            <person name="Zhu C."/>
        </authorList>
    </citation>
    <scope>NUCLEOTIDE SEQUENCE [LARGE SCALE GENOMIC DNA]</scope>
</reference>
<reference evidence="8" key="2">
    <citation type="submission" date="2020-05" db="UniProtKB">
        <authorList>
            <consortium name="EnsemblMetazoa"/>
        </authorList>
    </citation>
    <scope>IDENTIFICATION</scope>
</reference>
<keyword evidence="9" id="KW-1185">Reference proteome</keyword>
<feature type="chain" id="PRO_5001784394" evidence="5">
    <location>
        <begin position="21"/>
        <end position="1263"/>
    </location>
</feature>
<dbReference type="Pfam" id="PF00207">
    <property type="entry name" value="A2M"/>
    <property type="match status" value="1"/>
</dbReference>
<dbReference type="STRING" id="74873.A0A084W5X1"/>
<dbReference type="InterPro" id="IPR011625">
    <property type="entry name" value="A2M_N_BRD"/>
</dbReference>
<evidence type="ECO:0000256" key="3">
    <source>
        <dbReference type="ARBA" id="ARBA00022729"/>
    </source>
</evidence>
<keyword evidence="2" id="KW-0964">Secreted</keyword>
<evidence type="ECO:0000313" key="7">
    <source>
        <dbReference type="EMBL" id="KFB45615.1"/>
    </source>
</evidence>
<keyword evidence="3 5" id="KW-0732">Signal</keyword>
<protein>
    <submittedName>
        <fullName evidence="7">AGAP008368-PA-like protein</fullName>
    </submittedName>
</protein>
<evidence type="ECO:0000256" key="1">
    <source>
        <dbReference type="ARBA" id="ARBA00004613"/>
    </source>
</evidence>